<proteinExistence type="predicted"/>
<comment type="caution">
    <text evidence="3">The sequence shown here is derived from an EMBL/GenBank/DDBJ whole genome shotgun (WGS) entry which is preliminary data.</text>
</comment>
<dbReference type="EMBL" id="QWDC01000001">
    <property type="protein sequence ID" value="RFZ94604.1"/>
    <property type="molecule type" value="Genomic_DNA"/>
</dbReference>
<feature type="chain" id="PRO_5016960269" evidence="1">
    <location>
        <begin position="21"/>
        <end position="214"/>
    </location>
</feature>
<dbReference type="SMART" id="SM00234">
    <property type="entry name" value="START"/>
    <property type="match status" value="1"/>
</dbReference>
<dbReference type="InterPro" id="IPR028347">
    <property type="entry name" value="START_dom_prot"/>
</dbReference>
<dbReference type="CDD" id="cd08876">
    <property type="entry name" value="START_1"/>
    <property type="match status" value="1"/>
</dbReference>
<protein>
    <submittedName>
        <fullName evidence="3">Lipid-binding protein</fullName>
    </submittedName>
</protein>
<sequence>MNKRFLLFLTISLFAISAFAQTDWVLKSNTNGIKVYAASVPNSKFKAIRVECTYNATPAQIAAVLLDVNTCTEWVYHTKSIKLLKQPAPNEVYYYSEVSLPWPASNRDFTAHLTATQDAETKVVTVDGPAVNGLVPAHDGVVRVTESTGKWIITPLEGGKSKVEYTLHVNPAGALPAWLVNMFATEGPTKSFEGLRSQLQKPQFRNVSLAFIKN</sequence>
<reference evidence="3 4" key="1">
    <citation type="submission" date="2018-08" db="EMBL/GenBank/DDBJ databases">
        <title>Mucilaginibacter sp. MYSH2.</title>
        <authorList>
            <person name="Seo T."/>
        </authorList>
    </citation>
    <scope>NUCLEOTIDE SEQUENCE [LARGE SCALE GENOMIC DNA]</scope>
    <source>
        <strain evidence="3 4">MYSH2</strain>
    </source>
</reference>
<dbReference type="RefSeq" id="WP_117390165.1">
    <property type="nucleotide sequence ID" value="NZ_QWDC01000001.1"/>
</dbReference>
<dbReference type="PANTHER" id="PTHR19308:SF14">
    <property type="entry name" value="START DOMAIN-CONTAINING PROTEIN"/>
    <property type="match status" value="1"/>
</dbReference>
<keyword evidence="1" id="KW-0732">Signal</keyword>
<dbReference type="Gene3D" id="3.30.530.20">
    <property type="match status" value="1"/>
</dbReference>
<organism evidence="3 4">
    <name type="scientific">Mucilaginibacter conchicola</name>
    <dbReference type="NCBI Taxonomy" id="2303333"/>
    <lineage>
        <taxon>Bacteria</taxon>
        <taxon>Pseudomonadati</taxon>
        <taxon>Bacteroidota</taxon>
        <taxon>Sphingobacteriia</taxon>
        <taxon>Sphingobacteriales</taxon>
        <taxon>Sphingobacteriaceae</taxon>
        <taxon>Mucilaginibacter</taxon>
    </lineage>
</organism>
<evidence type="ECO:0000313" key="4">
    <source>
        <dbReference type="Proteomes" id="UP000264217"/>
    </source>
</evidence>
<dbReference type="InterPro" id="IPR023393">
    <property type="entry name" value="START-like_dom_sf"/>
</dbReference>
<dbReference type="PANTHER" id="PTHR19308">
    <property type="entry name" value="PHOSPHATIDYLCHOLINE TRANSFER PROTEIN"/>
    <property type="match status" value="1"/>
</dbReference>
<dbReference type="PROSITE" id="PS50848">
    <property type="entry name" value="START"/>
    <property type="match status" value="1"/>
</dbReference>
<dbReference type="PIRSF" id="PIRSF039033">
    <property type="entry name" value="START_dom"/>
    <property type="match status" value="1"/>
</dbReference>
<dbReference type="GO" id="GO:0005737">
    <property type="term" value="C:cytoplasm"/>
    <property type="evidence" value="ECO:0007669"/>
    <property type="project" value="UniProtKB-ARBA"/>
</dbReference>
<dbReference type="OrthoDB" id="5734556at2"/>
<dbReference type="AlphaFoldDB" id="A0A372NXH3"/>
<accession>A0A372NXH3</accession>
<dbReference type="GO" id="GO:0008289">
    <property type="term" value="F:lipid binding"/>
    <property type="evidence" value="ECO:0007669"/>
    <property type="project" value="InterPro"/>
</dbReference>
<dbReference type="InterPro" id="IPR002913">
    <property type="entry name" value="START_lipid-bd_dom"/>
</dbReference>
<dbReference type="SUPFAM" id="SSF55961">
    <property type="entry name" value="Bet v1-like"/>
    <property type="match status" value="1"/>
</dbReference>
<dbReference type="InterPro" id="IPR051213">
    <property type="entry name" value="START_lipid_transfer"/>
</dbReference>
<gene>
    <name evidence="3" type="ORF">D0C36_03405</name>
</gene>
<keyword evidence="4" id="KW-1185">Reference proteome</keyword>
<feature type="domain" description="START" evidence="2">
    <location>
        <begin position="24"/>
        <end position="204"/>
    </location>
</feature>
<dbReference type="Pfam" id="PF01852">
    <property type="entry name" value="START"/>
    <property type="match status" value="1"/>
</dbReference>
<evidence type="ECO:0000313" key="3">
    <source>
        <dbReference type="EMBL" id="RFZ94604.1"/>
    </source>
</evidence>
<evidence type="ECO:0000259" key="2">
    <source>
        <dbReference type="PROSITE" id="PS50848"/>
    </source>
</evidence>
<feature type="signal peptide" evidence="1">
    <location>
        <begin position="1"/>
        <end position="20"/>
    </location>
</feature>
<name>A0A372NXH3_9SPHI</name>
<dbReference type="Proteomes" id="UP000264217">
    <property type="component" value="Unassembled WGS sequence"/>
</dbReference>
<evidence type="ECO:0000256" key="1">
    <source>
        <dbReference type="SAM" id="SignalP"/>
    </source>
</evidence>